<gene>
    <name evidence="1" type="ORF">CNMCM5623_000499</name>
</gene>
<protein>
    <submittedName>
        <fullName evidence="1">Uncharacterized protein</fullName>
    </submittedName>
</protein>
<organism evidence="1 2">
    <name type="scientific">Aspergillus felis</name>
    <dbReference type="NCBI Taxonomy" id="1287682"/>
    <lineage>
        <taxon>Eukaryota</taxon>
        <taxon>Fungi</taxon>
        <taxon>Dikarya</taxon>
        <taxon>Ascomycota</taxon>
        <taxon>Pezizomycotina</taxon>
        <taxon>Eurotiomycetes</taxon>
        <taxon>Eurotiomycetidae</taxon>
        <taxon>Eurotiales</taxon>
        <taxon>Aspergillaceae</taxon>
        <taxon>Aspergillus</taxon>
        <taxon>Aspergillus subgen. Fumigati</taxon>
    </lineage>
</organism>
<comment type="caution">
    <text evidence="1">The sequence shown here is derived from an EMBL/GenBank/DDBJ whole genome shotgun (WGS) entry which is preliminary data.</text>
</comment>
<reference evidence="1" key="1">
    <citation type="submission" date="2020-06" db="EMBL/GenBank/DDBJ databases">
        <title>Draft genome sequences of strains closely related to Aspergillus parafelis and Aspergillus hiratsukae.</title>
        <authorList>
            <person name="Dos Santos R.A.C."/>
            <person name="Rivero-Menendez O."/>
            <person name="Steenwyk J.L."/>
            <person name="Mead M.E."/>
            <person name="Goldman G.H."/>
            <person name="Alastruey-Izquierdo A."/>
            <person name="Rokas A."/>
        </authorList>
    </citation>
    <scope>NUCLEOTIDE SEQUENCE</scope>
    <source>
        <strain evidence="1">CNM-CM5623</strain>
    </source>
</reference>
<dbReference type="EMBL" id="JACBAE010001293">
    <property type="protein sequence ID" value="KAF7167025.1"/>
    <property type="molecule type" value="Genomic_DNA"/>
</dbReference>
<dbReference type="Proteomes" id="UP000654922">
    <property type="component" value="Unassembled WGS sequence"/>
</dbReference>
<name>A0A8H6Q4Q1_9EURO</name>
<proteinExistence type="predicted"/>
<evidence type="ECO:0000313" key="2">
    <source>
        <dbReference type="Proteomes" id="UP000654922"/>
    </source>
</evidence>
<dbReference type="AlphaFoldDB" id="A0A8H6Q4Q1"/>
<sequence length="107" mass="12178">MTVLCMASQTELHSNSKHRNSLLASAATVRKHKFFNINEDIQIPDPRVFNDIYVPEWTDSMSLPNITQCAAHLELLQAINHIRREVLNSSSLDAILNIKPQKRTVVQ</sequence>
<evidence type="ECO:0000313" key="1">
    <source>
        <dbReference type="EMBL" id="KAF7167025.1"/>
    </source>
</evidence>
<accession>A0A8H6Q4Q1</accession>
<dbReference type="OrthoDB" id="2684236at2759"/>